<organism evidence="1">
    <name type="scientific">marine sediment metagenome</name>
    <dbReference type="NCBI Taxonomy" id="412755"/>
    <lineage>
        <taxon>unclassified sequences</taxon>
        <taxon>metagenomes</taxon>
        <taxon>ecological metagenomes</taxon>
    </lineage>
</organism>
<reference evidence="1" key="1">
    <citation type="journal article" date="2014" name="Front. Microbiol.">
        <title>High frequency of phylogenetically diverse reductive dehalogenase-homologous genes in deep subseafloor sedimentary metagenomes.</title>
        <authorList>
            <person name="Kawai M."/>
            <person name="Futagami T."/>
            <person name="Toyoda A."/>
            <person name="Takaki Y."/>
            <person name="Nishi S."/>
            <person name="Hori S."/>
            <person name="Arai W."/>
            <person name="Tsubouchi T."/>
            <person name="Morono Y."/>
            <person name="Uchiyama I."/>
            <person name="Ito T."/>
            <person name="Fujiyama A."/>
            <person name="Inagaki F."/>
            <person name="Takami H."/>
        </authorList>
    </citation>
    <scope>NUCLEOTIDE SEQUENCE</scope>
    <source>
        <strain evidence="1">Expedition CK06-06</strain>
    </source>
</reference>
<dbReference type="AlphaFoldDB" id="X0U453"/>
<sequence length="145" mass="16786">MSNYMGCGIQLNKNNLENKLLELENSGDYITEEKLDGQWAEIWVKKGRVIKIKSRTGKLKPFEPLLEYKFPFYTTGIFVGEIGYGSSNSKLRENIAVLYDWVKILYNGKLLKASKYNNGFRRLILETVLEDELRSGVILVDRRND</sequence>
<feature type="non-terminal residue" evidence="1">
    <location>
        <position position="145"/>
    </location>
</feature>
<name>X0U453_9ZZZZ</name>
<comment type="caution">
    <text evidence="1">The sequence shown here is derived from an EMBL/GenBank/DDBJ whole genome shotgun (WGS) entry which is preliminary data.</text>
</comment>
<evidence type="ECO:0000313" key="1">
    <source>
        <dbReference type="EMBL" id="GAF95177.1"/>
    </source>
</evidence>
<proteinExistence type="predicted"/>
<accession>X0U453</accession>
<protein>
    <submittedName>
        <fullName evidence="1">Uncharacterized protein</fullName>
    </submittedName>
</protein>
<gene>
    <name evidence="1" type="ORF">S01H1_28151</name>
</gene>
<dbReference type="EMBL" id="BARS01017187">
    <property type="protein sequence ID" value="GAF95177.1"/>
    <property type="molecule type" value="Genomic_DNA"/>
</dbReference>
<dbReference type="SUPFAM" id="SSF56091">
    <property type="entry name" value="DNA ligase/mRNA capping enzyme, catalytic domain"/>
    <property type="match status" value="1"/>
</dbReference>